<sequence>MVNELNDGNRRLSFFKRIDKGKYVLLMFLPCLVYYILFQYAPMLGIVISFKNYNLVKGIWSSDWVGLKYYIMFLQDPGSLNLIKNTFLLGFYSLLFGFAPPILLALLLNEVKNALFKRFVQTVSYLPHFISNVVVVGMIVTFLSPSGGLINDIIQSLGFQPINFMMEPGLFRTIYVTSGVWQSFGWGSIIYLAALSAIDPTLYEAAEMDGATRWRKMWHVTLPGIAPAIVTLLILSVGNITQVGFEKVFLLTNPINLKTADILSTNVYKMGLIGGQYSYASAVGLFASIISLVFLIGTNYMSRKITQTSLW</sequence>
<feature type="transmembrane region" description="Helical" evidence="7">
    <location>
        <begin position="87"/>
        <end position="108"/>
    </location>
</feature>
<organism evidence="9 10">
    <name type="scientific">Paenibacillus oryzisoli</name>
    <dbReference type="NCBI Taxonomy" id="1850517"/>
    <lineage>
        <taxon>Bacteria</taxon>
        <taxon>Bacillati</taxon>
        <taxon>Bacillota</taxon>
        <taxon>Bacilli</taxon>
        <taxon>Bacillales</taxon>
        <taxon>Paenibacillaceae</taxon>
        <taxon>Paenibacillus</taxon>
    </lineage>
</organism>
<dbReference type="Pfam" id="PF00528">
    <property type="entry name" value="BPD_transp_1"/>
    <property type="match status" value="1"/>
</dbReference>
<dbReference type="GO" id="GO:0005886">
    <property type="term" value="C:plasma membrane"/>
    <property type="evidence" value="ECO:0007669"/>
    <property type="project" value="UniProtKB-SubCell"/>
</dbReference>
<evidence type="ECO:0000256" key="2">
    <source>
        <dbReference type="ARBA" id="ARBA00022448"/>
    </source>
</evidence>
<feature type="transmembrane region" description="Helical" evidence="7">
    <location>
        <begin position="21"/>
        <end position="41"/>
    </location>
</feature>
<evidence type="ECO:0000256" key="7">
    <source>
        <dbReference type="RuleBase" id="RU363032"/>
    </source>
</evidence>
<gene>
    <name evidence="9" type="ORF">A8708_28495</name>
</gene>
<dbReference type="Gene3D" id="1.10.3720.10">
    <property type="entry name" value="MetI-like"/>
    <property type="match status" value="1"/>
</dbReference>
<keyword evidence="3" id="KW-1003">Cell membrane</keyword>
<keyword evidence="10" id="KW-1185">Reference proteome</keyword>
<dbReference type="Proteomes" id="UP000078454">
    <property type="component" value="Unassembled WGS sequence"/>
</dbReference>
<feature type="transmembrane region" description="Helical" evidence="7">
    <location>
        <begin position="174"/>
        <end position="198"/>
    </location>
</feature>
<accession>A0A198AAH4</accession>
<evidence type="ECO:0000256" key="5">
    <source>
        <dbReference type="ARBA" id="ARBA00022989"/>
    </source>
</evidence>
<comment type="similarity">
    <text evidence="7">Belongs to the binding-protein-dependent transport system permease family.</text>
</comment>
<protein>
    <submittedName>
        <fullName evidence="9">Sugar ABC transporter permease</fullName>
    </submittedName>
</protein>
<dbReference type="PANTHER" id="PTHR43227:SF11">
    <property type="entry name" value="BLL4140 PROTEIN"/>
    <property type="match status" value="1"/>
</dbReference>
<evidence type="ECO:0000256" key="6">
    <source>
        <dbReference type="ARBA" id="ARBA00023136"/>
    </source>
</evidence>
<keyword evidence="5 7" id="KW-1133">Transmembrane helix</keyword>
<reference evidence="9 10" key="1">
    <citation type="submission" date="2016-05" db="EMBL/GenBank/DDBJ databases">
        <title>Paenibacillus sp. 1ZS3-15 nov., isolated from the rhizosphere soil.</title>
        <authorList>
            <person name="Zhang X.X."/>
            <person name="Zhang J."/>
        </authorList>
    </citation>
    <scope>NUCLEOTIDE SEQUENCE [LARGE SCALE GENOMIC DNA]</scope>
    <source>
        <strain evidence="9 10">1ZS3-15</strain>
    </source>
</reference>
<evidence type="ECO:0000256" key="3">
    <source>
        <dbReference type="ARBA" id="ARBA00022475"/>
    </source>
</evidence>
<evidence type="ECO:0000313" key="9">
    <source>
        <dbReference type="EMBL" id="OAS17953.1"/>
    </source>
</evidence>
<evidence type="ECO:0000313" key="10">
    <source>
        <dbReference type="Proteomes" id="UP000078454"/>
    </source>
</evidence>
<comment type="caution">
    <text evidence="9">The sequence shown here is derived from an EMBL/GenBank/DDBJ whole genome shotgun (WGS) entry which is preliminary data.</text>
</comment>
<keyword evidence="2 7" id="KW-0813">Transport</keyword>
<keyword evidence="6 7" id="KW-0472">Membrane</keyword>
<feature type="transmembrane region" description="Helical" evidence="7">
    <location>
        <begin position="277"/>
        <end position="297"/>
    </location>
</feature>
<dbReference type="EMBL" id="LYPB01000069">
    <property type="protein sequence ID" value="OAS17953.1"/>
    <property type="molecule type" value="Genomic_DNA"/>
</dbReference>
<evidence type="ECO:0000256" key="1">
    <source>
        <dbReference type="ARBA" id="ARBA00004651"/>
    </source>
</evidence>
<feature type="domain" description="ABC transmembrane type-1" evidence="8">
    <location>
        <begin position="83"/>
        <end position="298"/>
    </location>
</feature>
<dbReference type="RefSeq" id="WP_068665038.1">
    <property type="nucleotide sequence ID" value="NZ_LYPB01000069.1"/>
</dbReference>
<dbReference type="GO" id="GO:0055085">
    <property type="term" value="P:transmembrane transport"/>
    <property type="evidence" value="ECO:0007669"/>
    <property type="project" value="InterPro"/>
</dbReference>
<dbReference type="AlphaFoldDB" id="A0A198AAH4"/>
<name>A0A198AAH4_9BACL</name>
<dbReference type="STRING" id="1850517.A8708_28495"/>
<dbReference type="InterPro" id="IPR000515">
    <property type="entry name" value="MetI-like"/>
</dbReference>
<feature type="transmembrane region" description="Helical" evidence="7">
    <location>
        <begin position="218"/>
        <end position="240"/>
    </location>
</feature>
<feature type="transmembrane region" description="Helical" evidence="7">
    <location>
        <begin position="129"/>
        <end position="154"/>
    </location>
</feature>
<dbReference type="SUPFAM" id="SSF161098">
    <property type="entry name" value="MetI-like"/>
    <property type="match status" value="1"/>
</dbReference>
<proteinExistence type="inferred from homology"/>
<dbReference type="CDD" id="cd06261">
    <property type="entry name" value="TM_PBP2"/>
    <property type="match status" value="1"/>
</dbReference>
<dbReference type="InterPro" id="IPR050809">
    <property type="entry name" value="UgpAE/MalFG_permease"/>
</dbReference>
<evidence type="ECO:0000259" key="8">
    <source>
        <dbReference type="PROSITE" id="PS50928"/>
    </source>
</evidence>
<dbReference type="InterPro" id="IPR035906">
    <property type="entry name" value="MetI-like_sf"/>
</dbReference>
<comment type="subcellular location">
    <subcellularLocation>
        <location evidence="1 7">Cell membrane</location>
        <topology evidence="1 7">Multi-pass membrane protein</topology>
    </subcellularLocation>
</comment>
<keyword evidence="4 7" id="KW-0812">Transmembrane</keyword>
<dbReference type="PROSITE" id="PS50928">
    <property type="entry name" value="ABC_TM1"/>
    <property type="match status" value="1"/>
</dbReference>
<dbReference type="PANTHER" id="PTHR43227">
    <property type="entry name" value="BLL4140 PROTEIN"/>
    <property type="match status" value="1"/>
</dbReference>
<evidence type="ECO:0000256" key="4">
    <source>
        <dbReference type="ARBA" id="ARBA00022692"/>
    </source>
</evidence>